<organism evidence="15 16">
    <name type="scientific">Chionoecetes opilio</name>
    <name type="common">Atlantic snow crab</name>
    <name type="synonym">Cancer opilio</name>
    <dbReference type="NCBI Taxonomy" id="41210"/>
    <lineage>
        <taxon>Eukaryota</taxon>
        <taxon>Metazoa</taxon>
        <taxon>Ecdysozoa</taxon>
        <taxon>Arthropoda</taxon>
        <taxon>Crustacea</taxon>
        <taxon>Multicrustacea</taxon>
        <taxon>Malacostraca</taxon>
        <taxon>Eumalacostraca</taxon>
        <taxon>Eucarida</taxon>
        <taxon>Decapoda</taxon>
        <taxon>Pleocyemata</taxon>
        <taxon>Brachyura</taxon>
        <taxon>Eubrachyura</taxon>
        <taxon>Majoidea</taxon>
        <taxon>Majidae</taxon>
        <taxon>Chionoecetes</taxon>
    </lineage>
</organism>
<keyword evidence="16" id="KW-1185">Reference proteome</keyword>
<comment type="caution">
    <text evidence="14">Lacks conserved residue(s) required for the propagation of feature annotation.</text>
</comment>
<comment type="subcellular location">
    <subcellularLocation>
        <location evidence="1 14">Mitochondrion inner membrane</location>
        <topology evidence="1 14">Single-pass membrane protein</topology>
        <orientation evidence="1 14">Matrix side</orientation>
    </subcellularLocation>
</comment>
<evidence type="ECO:0000313" key="15">
    <source>
        <dbReference type="EMBL" id="KAG0723811.1"/>
    </source>
</evidence>
<keyword evidence="5 14" id="KW-0679">Respiratory chain</keyword>
<gene>
    <name evidence="15" type="primary">NDUFA13</name>
    <name evidence="15" type="ORF">GWK47_041897</name>
</gene>
<evidence type="ECO:0000256" key="5">
    <source>
        <dbReference type="ARBA" id="ARBA00022660"/>
    </source>
</evidence>
<feature type="transmembrane region" description="Helical" evidence="14">
    <location>
        <begin position="90"/>
        <end position="114"/>
    </location>
</feature>
<comment type="function">
    <text evidence="12">Accessory subunit of the mitochondrial membrane respiratory chain NADH dehydrogenase (Complex I), that is believed not to be involved in catalysis. Complex I functions in the transfer of electrons from NADH to the respiratory chain. The immediate electron acceptor for the enzyme is believed to be ubiquinone. Involved in the interferon/all-trans-retinoic acid (IFN/RA) induced cell death. This apoptotic activity is inhibited by interaction with viral IRF1. Prevents the transactivation of STAT3 target genes. May play a role in CARD15-mediated innate mucosal responses and serve to regulate intestinal epithelial cell responses to microbes.</text>
</comment>
<feature type="transmembrane region" description="Helical" evidence="14">
    <location>
        <begin position="32"/>
        <end position="50"/>
    </location>
</feature>
<evidence type="ECO:0000256" key="8">
    <source>
        <dbReference type="ARBA" id="ARBA00022982"/>
    </source>
</evidence>
<keyword evidence="11 14" id="KW-0472">Membrane</keyword>
<keyword evidence="10 14" id="KW-0496">Mitochondrion</keyword>
<comment type="subunit">
    <text evidence="13">Complex I is composed of 45 different subunits. Interacts with CARD15, but not with CARD4. Interacts with STAT3, but not with STAT1, STAT2 and STAT5A. Interacts with OLFM4.</text>
</comment>
<reference evidence="15" key="1">
    <citation type="submission" date="2020-07" db="EMBL/GenBank/DDBJ databases">
        <title>The High-quality genome of the commercially important snow crab, Chionoecetes opilio.</title>
        <authorList>
            <person name="Jeong J.-H."/>
            <person name="Ryu S."/>
        </authorList>
    </citation>
    <scope>NUCLEOTIDE SEQUENCE</scope>
    <source>
        <strain evidence="15">MADBK_172401_WGS</strain>
        <tissue evidence="15">Digestive gland</tissue>
    </source>
</reference>
<protein>
    <recommendedName>
        <fullName evidence="3 14">NADH dehydrogenase [ubiquinone] 1 alpha subcomplex subunit 13</fullName>
    </recommendedName>
</protein>
<evidence type="ECO:0000256" key="4">
    <source>
        <dbReference type="ARBA" id="ARBA00022448"/>
    </source>
</evidence>
<evidence type="ECO:0000256" key="11">
    <source>
        <dbReference type="ARBA" id="ARBA00023136"/>
    </source>
</evidence>
<sequence>MAAAVTQDLPPKGGYAPINFTRIPARSYFSGYQLFAGFGLMTAASCYLYYRTYHKISDTTLVHCNIALAVATLVHCNIALAVTTLVHCNIALAVATLVHCNIALAVATLVHCNIALAVTTLVHCNIALAVATLVHCNIALAVATLVHCNIALAVTTLVHCNIALAVATLVHCNIALAVATLEDIEMHSGRLALQPMLYAERDREFLKQVRRNRDEEAKLMANVEGWEVGTYHGQPIYKTLPANTYREPNTPEYYVHGPTRKYVDSALFALFT</sequence>
<keyword evidence="7 14" id="KW-0999">Mitochondrion inner membrane</keyword>
<dbReference type="OrthoDB" id="3308at2759"/>
<dbReference type="EMBL" id="JACEEZ010007689">
    <property type="protein sequence ID" value="KAG0723811.1"/>
    <property type="molecule type" value="Genomic_DNA"/>
</dbReference>
<evidence type="ECO:0000256" key="3">
    <source>
        <dbReference type="ARBA" id="ARBA00018192"/>
    </source>
</evidence>
<dbReference type="PANTHER" id="PTHR12966">
    <property type="entry name" value="NADH DEHYDROGENASE UBIQUINONE 1 ALPHA SUBCOMPLEX SUBUNIT 13"/>
    <property type="match status" value="1"/>
</dbReference>
<evidence type="ECO:0000256" key="12">
    <source>
        <dbReference type="ARBA" id="ARBA00045908"/>
    </source>
</evidence>
<evidence type="ECO:0000256" key="6">
    <source>
        <dbReference type="ARBA" id="ARBA00022692"/>
    </source>
</evidence>
<keyword evidence="9 14" id="KW-1133">Transmembrane helix</keyword>
<evidence type="ECO:0000256" key="14">
    <source>
        <dbReference type="RuleBase" id="RU368034"/>
    </source>
</evidence>
<dbReference type="AlphaFoldDB" id="A0A8J5CWY2"/>
<feature type="transmembrane region" description="Helical" evidence="14">
    <location>
        <begin position="126"/>
        <end position="146"/>
    </location>
</feature>
<comment type="similarity">
    <text evidence="2 14">Belongs to the complex I NDUFA13 subunit family.</text>
</comment>
<accession>A0A8J5CWY2</accession>
<comment type="caution">
    <text evidence="15">The sequence shown here is derived from an EMBL/GenBank/DDBJ whole genome shotgun (WGS) entry which is preliminary data.</text>
</comment>
<evidence type="ECO:0000256" key="1">
    <source>
        <dbReference type="ARBA" id="ARBA00004298"/>
    </source>
</evidence>
<proteinExistence type="inferred from homology"/>
<keyword evidence="4 14" id="KW-0813">Transport</keyword>
<evidence type="ECO:0000256" key="9">
    <source>
        <dbReference type="ARBA" id="ARBA00022989"/>
    </source>
</evidence>
<feature type="transmembrane region" description="Helical" evidence="14">
    <location>
        <begin position="152"/>
        <end position="181"/>
    </location>
</feature>
<dbReference type="PANTHER" id="PTHR12966:SF0">
    <property type="entry name" value="NADH DEHYDROGENASE [UBIQUINONE] 1 ALPHA SUBCOMPLEX SUBUNIT 13"/>
    <property type="match status" value="1"/>
</dbReference>
<feature type="transmembrane region" description="Helical" evidence="14">
    <location>
        <begin position="62"/>
        <end position="84"/>
    </location>
</feature>
<evidence type="ECO:0000256" key="13">
    <source>
        <dbReference type="ARBA" id="ARBA00046797"/>
    </source>
</evidence>
<comment type="function">
    <text evidence="14">Complex I functions in the transfer of electrons from NADH to the respiratory chain. Accessory subunit of the mitochondrial membrane respiratory chain NADH dehydrogenase (Complex I), that is believed not to be involved in catalysis.</text>
</comment>
<dbReference type="Proteomes" id="UP000770661">
    <property type="component" value="Unassembled WGS sequence"/>
</dbReference>
<dbReference type="Pfam" id="PF06212">
    <property type="entry name" value="GRIM-19"/>
    <property type="match status" value="2"/>
</dbReference>
<keyword evidence="6 14" id="KW-0812">Transmembrane</keyword>
<dbReference type="InterPro" id="IPR009346">
    <property type="entry name" value="GRIM-19"/>
</dbReference>
<name>A0A8J5CWY2_CHIOP</name>
<evidence type="ECO:0000256" key="7">
    <source>
        <dbReference type="ARBA" id="ARBA00022792"/>
    </source>
</evidence>
<dbReference type="GO" id="GO:0005743">
    <property type="term" value="C:mitochondrial inner membrane"/>
    <property type="evidence" value="ECO:0007669"/>
    <property type="project" value="UniProtKB-SubCell"/>
</dbReference>
<evidence type="ECO:0000256" key="10">
    <source>
        <dbReference type="ARBA" id="ARBA00023128"/>
    </source>
</evidence>
<evidence type="ECO:0000313" key="16">
    <source>
        <dbReference type="Proteomes" id="UP000770661"/>
    </source>
</evidence>
<dbReference type="GO" id="GO:0045271">
    <property type="term" value="C:respiratory chain complex I"/>
    <property type="evidence" value="ECO:0007669"/>
    <property type="project" value="UniProtKB-UniRule"/>
</dbReference>
<evidence type="ECO:0000256" key="2">
    <source>
        <dbReference type="ARBA" id="ARBA00007312"/>
    </source>
</evidence>
<keyword evidence="8 14" id="KW-0249">Electron transport</keyword>